<organism evidence="1">
    <name type="scientific">Anguilla anguilla</name>
    <name type="common">European freshwater eel</name>
    <name type="synonym">Muraena anguilla</name>
    <dbReference type="NCBI Taxonomy" id="7936"/>
    <lineage>
        <taxon>Eukaryota</taxon>
        <taxon>Metazoa</taxon>
        <taxon>Chordata</taxon>
        <taxon>Craniata</taxon>
        <taxon>Vertebrata</taxon>
        <taxon>Euteleostomi</taxon>
        <taxon>Actinopterygii</taxon>
        <taxon>Neopterygii</taxon>
        <taxon>Teleostei</taxon>
        <taxon>Anguilliformes</taxon>
        <taxon>Anguillidae</taxon>
        <taxon>Anguilla</taxon>
    </lineage>
</organism>
<proteinExistence type="predicted"/>
<accession>A0A0E9R8U8</accession>
<protein>
    <submittedName>
        <fullName evidence="1">Uncharacterized protein</fullName>
    </submittedName>
</protein>
<dbReference type="AlphaFoldDB" id="A0A0E9R8U8"/>
<evidence type="ECO:0000313" key="1">
    <source>
        <dbReference type="EMBL" id="JAH25581.1"/>
    </source>
</evidence>
<name>A0A0E9R8U8_ANGAN</name>
<sequence>MNDPGLQKRISPTKKLCCRGCRRSVSFTRRASTRYDKGDALIVYKIIICCMHVYSFKFK</sequence>
<reference evidence="1" key="1">
    <citation type="submission" date="2014-11" db="EMBL/GenBank/DDBJ databases">
        <authorList>
            <person name="Amaro Gonzalez C."/>
        </authorList>
    </citation>
    <scope>NUCLEOTIDE SEQUENCE</scope>
</reference>
<reference evidence="1" key="2">
    <citation type="journal article" date="2015" name="Fish Shellfish Immunol.">
        <title>Early steps in the European eel (Anguilla anguilla)-Vibrio vulnificus interaction in the gills: Role of the RtxA13 toxin.</title>
        <authorList>
            <person name="Callol A."/>
            <person name="Pajuelo D."/>
            <person name="Ebbesson L."/>
            <person name="Teles M."/>
            <person name="MacKenzie S."/>
            <person name="Amaro C."/>
        </authorList>
    </citation>
    <scope>NUCLEOTIDE SEQUENCE</scope>
</reference>
<dbReference type="EMBL" id="GBXM01082996">
    <property type="protein sequence ID" value="JAH25581.1"/>
    <property type="molecule type" value="Transcribed_RNA"/>
</dbReference>